<feature type="region of interest" description="Disordered" evidence="2">
    <location>
        <begin position="326"/>
        <end position="350"/>
    </location>
</feature>
<dbReference type="SUPFAM" id="SSF52540">
    <property type="entry name" value="P-loop containing nucleoside triphosphate hydrolases"/>
    <property type="match status" value="1"/>
</dbReference>
<evidence type="ECO:0000313" key="3">
    <source>
        <dbReference type="EMBL" id="SHN76630.1"/>
    </source>
</evidence>
<organism evidence="3 4">
    <name type="scientific">Oceanicella actignis</name>
    <dbReference type="NCBI Taxonomy" id="1189325"/>
    <lineage>
        <taxon>Bacteria</taxon>
        <taxon>Pseudomonadati</taxon>
        <taxon>Pseudomonadota</taxon>
        <taxon>Alphaproteobacteria</taxon>
        <taxon>Rhodobacterales</taxon>
        <taxon>Paracoccaceae</taxon>
        <taxon>Oceanicella</taxon>
    </lineage>
</organism>
<reference evidence="3 4" key="1">
    <citation type="submission" date="2016-12" db="EMBL/GenBank/DDBJ databases">
        <authorList>
            <person name="Song W.-J."/>
            <person name="Kurnit D.M."/>
        </authorList>
    </citation>
    <scope>NUCLEOTIDE SEQUENCE [LARGE SCALE GENOMIC DNA]</scope>
    <source>
        <strain evidence="3 4">CGMCC 1.10808</strain>
    </source>
</reference>
<keyword evidence="1 3" id="KW-0808">Transferase</keyword>
<dbReference type="InterPro" id="IPR027417">
    <property type="entry name" value="P-loop_NTPase"/>
</dbReference>
<proteinExistence type="predicted"/>
<name>A0A1M7U1C7_9RHOB</name>
<keyword evidence="4" id="KW-1185">Reference proteome</keyword>
<sequence>MRQARSPDENWRNPLFALRRLARLTTIEPARFAPALAADQAALLGARIAPGQRAALCAGGRKLPARAVFLASPTPRSGTNYVEALIAAHPGVAISPCGVREAPFLPEADRMLQFERGFARRHRDNAERIAPYEFLAHAATGFLARAAAEAPAAEAIVLKDPHARRLELLPAIMPEALVVLVLRDGRRTVDSMARTWPPRFPGRTFEDMCLEWALATEAALDFAARAPAEVLTLRYEDAVAHPAEAAQAVWRRLGLGAARDCEARLAMVPVMGSSTHSRGAEGVDWRPRAPSADFDPAGRPVSWTRAQERAFARRAARVQARLDREHPVGAAPGGAARAPVPGRPAFGKVG</sequence>
<dbReference type="EMBL" id="FRDL01000013">
    <property type="protein sequence ID" value="SHN76630.1"/>
    <property type="molecule type" value="Genomic_DNA"/>
</dbReference>
<feature type="compositionally biased region" description="Basic and acidic residues" evidence="2">
    <location>
        <begin position="278"/>
        <end position="287"/>
    </location>
</feature>
<dbReference type="RefSeq" id="WP_072748391.1">
    <property type="nucleotide sequence ID" value="NZ_FOHL01000012.1"/>
</dbReference>
<dbReference type="AlphaFoldDB" id="A0A1M7U1C7"/>
<evidence type="ECO:0000256" key="1">
    <source>
        <dbReference type="ARBA" id="ARBA00022679"/>
    </source>
</evidence>
<accession>A0A1M7U1C7</accession>
<dbReference type="Gene3D" id="3.40.50.300">
    <property type="entry name" value="P-loop containing nucleotide triphosphate hydrolases"/>
    <property type="match status" value="1"/>
</dbReference>
<dbReference type="STRING" id="1189325.SAMN04488119_11224"/>
<dbReference type="PANTHER" id="PTHR12788:SF10">
    <property type="entry name" value="PROTEIN-TYROSINE SULFOTRANSFERASE"/>
    <property type="match status" value="1"/>
</dbReference>
<dbReference type="InterPro" id="IPR026634">
    <property type="entry name" value="TPST-like"/>
</dbReference>
<dbReference type="OrthoDB" id="977108at2"/>
<feature type="compositionally biased region" description="Low complexity" evidence="2">
    <location>
        <begin position="328"/>
        <end position="350"/>
    </location>
</feature>
<dbReference type="Pfam" id="PF13469">
    <property type="entry name" value="Sulfotransfer_3"/>
    <property type="match status" value="1"/>
</dbReference>
<dbReference type="GO" id="GO:0008476">
    <property type="term" value="F:protein-tyrosine sulfotransferase activity"/>
    <property type="evidence" value="ECO:0007669"/>
    <property type="project" value="InterPro"/>
</dbReference>
<dbReference type="PANTHER" id="PTHR12788">
    <property type="entry name" value="PROTEIN-TYROSINE SULFOTRANSFERASE 2"/>
    <property type="match status" value="1"/>
</dbReference>
<feature type="region of interest" description="Disordered" evidence="2">
    <location>
        <begin position="276"/>
        <end position="299"/>
    </location>
</feature>
<dbReference type="Proteomes" id="UP000184066">
    <property type="component" value="Unassembled WGS sequence"/>
</dbReference>
<evidence type="ECO:0000313" key="4">
    <source>
        <dbReference type="Proteomes" id="UP000184066"/>
    </source>
</evidence>
<gene>
    <name evidence="3" type="ORF">SAMN05216200_1134</name>
</gene>
<evidence type="ECO:0000256" key="2">
    <source>
        <dbReference type="SAM" id="MobiDB-lite"/>
    </source>
</evidence>
<protein>
    <submittedName>
        <fullName evidence="3">Sulfotransferase family protein</fullName>
    </submittedName>
</protein>